<sequence>MLSFLGNILMALRGIKVLEIAGLAPAPFCGMILADFGASVVRVDKTVPTPDIDCLSNGKRSVAINLKTKRGVEVFQKLCSNTDVLIEPFRKGVMEKLGLGPSVLMRHNPRLVYARLSGFGQEGTYSERVGHDINFVSMSGLLSLLGEEGRQPTPPANLAADFGGGGLMCALGIVLALLERHTSGTGQVVDCGMVGGTAYLASWLMRSQTLPIWGQQRGCNILDGGAHFYTTYQTKDGGWMAVGAVEPQFYDQLLQGLGLEDVPQFPYDFAECKRIFAEKFKEKTQHEWCQIFEGLDACVTPVLSLSDAATHPHNVANRTFVADREVTTPNPAPKLSHTPGQSLSHLPRPRPGQHTQEVLKEAGLPTEEIQELLRSGVVGCTDSKL</sequence>
<dbReference type="GO" id="GO:0008206">
    <property type="term" value="P:bile acid metabolic process"/>
    <property type="evidence" value="ECO:0007669"/>
    <property type="project" value="TreeGrafter"/>
</dbReference>
<feature type="chain" id="PRO_5008585452" description="Alpha-methylacyl-CoA racemase" evidence="3">
    <location>
        <begin position="18"/>
        <end position="385"/>
    </location>
</feature>
<evidence type="ECO:0000256" key="3">
    <source>
        <dbReference type="SAM" id="SignalP"/>
    </source>
</evidence>
<dbReference type="AlphaFoldDB" id="A0A1B6IW22"/>
<dbReference type="Pfam" id="PF02515">
    <property type="entry name" value="CoA_transf_3"/>
    <property type="match status" value="1"/>
</dbReference>
<protein>
    <recommendedName>
        <fullName evidence="5">Alpha-methylacyl-CoA racemase</fullName>
    </recommendedName>
</protein>
<evidence type="ECO:0008006" key="5">
    <source>
        <dbReference type="Google" id="ProtNLM"/>
    </source>
</evidence>
<evidence type="ECO:0000313" key="4">
    <source>
        <dbReference type="EMBL" id="JAS91092.1"/>
    </source>
</evidence>
<dbReference type="Gene3D" id="3.30.1540.10">
    <property type="entry name" value="formyl-coa transferase, domain 3"/>
    <property type="match status" value="1"/>
</dbReference>
<organism evidence="4">
    <name type="scientific">Homalodisca liturata</name>
    <dbReference type="NCBI Taxonomy" id="320908"/>
    <lineage>
        <taxon>Eukaryota</taxon>
        <taxon>Metazoa</taxon>
        <taxon>Ecdysozoa</taxon>
        <taxon>Arthropoda</taxon>
        <taxon>Hexapoda</taxon>
        <taxon>Insecta</taxon>
        <taxon>Pterygota</taxon>
        <taxon>Neoptera</taxon>
        <taxon>Paraneoptera</taxon>
        <taxon>Hemiptera</taxon>
        <taxon>Auchenorrhyncha</taxon>
        <taxon>Membracoidea</taxon>
        <taxon>Cicadellidae</taxon>
        <taxon>Cicadellinae</taxon>
        <taxon>Proconiini</taxon>
        <taxon>Homalodisca</taxon>
    </lineage>
</organism>
<name>A0A1B6IW22_9HEMI</name>
<gene>
    <name evidence="4" type="ORF">g.26140</name>
</gene>
<dbReference type="GO" id="GO:0008111">
    <property type="term" value="F:alpha-methylacyl-CoA racemase activity"/>
    <property type="evidence" value="ECO:0007669"/>
    <property type="project" value="TreeGrafter"/>
</dbReference>
<dbReference type="InterPro" id="IPR003673">
    <property type="entry name" value="CoA-Trfase_fam_III"/>
</dbReference>
<dbReference type="InterPro" id="IPR023606">
    <property type="entry name" value="CoA-Trfase_III_dom_1_sf"/>
</dbReference>
<keyword evidence="3" id="KW-0732">Signal</keyword>
<dbReference type="InterPro" id="IPR050509">
    <property type="entry name" value="CoA-transferase_III"/>
</dbReference>
<proteinExistence type="inferred from homology"/>
<dbReference type="InterPro" id="IPR044855">
    <property type="entry name" value="CoA-Trfase_III_dom3_sf"/>
</dbReference>
<dbReference type="PANTHER" id="PTHR48228">
    <property type="entry name" value="SUCCINYL-COA--D-CITRAMALATE COA-TRANSFERASE"/>
    <property type="match status" value="1"/>
</dbReference>
<feature type="region of interest" description="Disordered" evidence="2">
    <location>
        <begin position="326"/>
        <end position="355"/>
    </location>
</feature>
<dbReference type="PANTHER" id="PTHR48228:SF5">
    <property type="entry name" value="ALPHA-METHYLACYL-COA RACEMASE"/>
    <property type="match status" value="1"/>
</dbReference>
<dbReference type="EMBL" id="GECU01016614">
    <property type="protein sequence ID" value="JAS91092.1"/>
    <property type="molecule type" value="Transcribed_RNA"/>
</dbReference>
<evidence type="ECO:0000256" key="2">
    <source>
        <dbReference type="SAM" id="MobiDB-lite"/>
    </source>
</evidence>
<reference evidence="4" key="1">
    <citation type="submission" date="2015-11" db="EMBL/GenBank/DDBJ databases">
        <title>De novo transcriptome assembly of four potential Pierce s Disease insect vectors from Arizona vineyards.</title>
        <authorList>
            <person name="Tassone E.E."/>
        </authorList>
    </citation>
    <scope>NUCLEOTIDE SEQUENCE</scope>
</reference>
<evidence type="ECO:0000256" key="1">
    <source>
        <dbReference type="ARBA" id="ARBA00008383"/>
    </source>
</evidence>
<accession>A0A1B6IW22</accession>
<dbReference type="GO" id="GO:0005739">
    <property type="term" value="C:mitochondrion"/>
    <property type="evidence" value="ECO:0007669"/>
    <property type="project" value="TreeGrafter"/>
</dbReference>
<dbReference type="Gene3D" id="3.40.50.10540">
    <property type="entry name" value="Crotonobetainyl-coa:carnitine coa-transferase, domain 1"/>
    <property type="match status" value="1"/>
</dbReference>
<feature type="signal peptide" evidence="3">
    <location>
        <begin position="1"/>
        <end position="17"/>
    </location>
</feature>
<comment type="similarity">
    <text evidence="1">Belongs to the CoA-transferase III family.</text>
</comment>
<dbReference type="SUPFAM" id="SSF89796">
    <property type="entry name" value="CoA-transferase family III (CaiB/BaiF)"/>
    <property type="match status" value="1"/>
</dbReference>